<proteinExistence type="predicted"/>
<keyword evidence="1" id="KW-0812">Transmembrane</keyword>
<feature type="transmembrane region" description="Helical" evidence="1">
    <location>
        <begin position="20"/>
        <end position="39"/>
    </location>
</feature>
<protein>
    <submittedName>
        <fullName evidence="2">Uncharacterized protein</fullName>
    </submittedName>
</protein>
<keyword evidence="1" id="KW-1133">Transmembrane helix</keyword>
<reference evidence="2" key="2">
    <citation type="journal article" date="2015" name="Data Brief">
        <title>Shoot transcriptome of the giant reed, Arundo donax.</title>
        <authorList>
            <person name="Barrero R.A."/>
            <person name="Guerrero F.D."/>
            <person name="Moolhuijzen P."/>
            <person name="Goolsby J.A."/>
            <person name="Tidwell J."/>
            <person name="Bellgard S.E."/>
            <person name="Bellgard M.I."/>
        </authorList>
    </citation>
    <scope>NUCLEOTIDE SEQUENCE</scope>
    <source>
        <tissue evidence="2">Shoot tissue taken approximately 20 cm above the soil surface</tissue>
    </source>
</reference>
<evidence type="ECO:0000256" key="1">
    <source>
        <dbReference type="SAM" id="Phobius"/>
    </source>
</evidence>
<dbReference type="AlphaFoldDB" id="A0A0A9D0G6"/>
<accession>A0A0A9D0G6</accession>
<name>A0A0A9D0G6_ARUDO</name>
<organism evidence="2">
    <name type="scientific">Arundo donax</name>
    <name type="common">Giant reed</name>
    <name type="synonym">Donax arundinaceus</name>
    <dbReference type="NCBI Taxonomy" id="35708"/>
    <lineage>
        <taxon>Eukaryota</taxon>
        <taxon>Viridiplantae</taxon>
        <taxon>Streptophyta</taxon>
        <taxon>Embryophyta</taxon>
        <taxon>Tracheophyta</taxon>
        <taxon>Spermatophyta</taxon>
        <taxon>Magnoliopsida</taxon>
        <taxon>Liliopsida</taxon>
        <taxon>Poales</taxon>
        <taxon>Poaceae</taxon>
        <taxon>PACMAD clade</taxon>
        <taxon>Arundinoideae</taxon>
        <taxon>Arundineae</taxon>
        <taxon>Arundo</taxon>
    </lineage>
</organism>
<keyword evidence="1" id="KW-0472">Membrane</keyword>
<dbReference type="EMBL" id="GBRH01216549">
    <property type="protein sequence ID" value="JAD81346.1"/>
    <property type="molecule type" value="Transcribed_RNA"/>
</dbReference>
<reference evidence="2" key="1">
    <citation type="submission" date="2014-09" db="EMBL/GenBank/DDBJ databases">
        <authorList>
            <person name="Magalhaes I.L.F."/>
            <person name="Oliveira U."/>
            <person name="Santos F.R."/>
            <person name="Vidigal T.H.D.A."/>
            <person name="Brescovit A.D."/>
            <person name="Santos A.J."/>
        </authorList>
    </citation>
    <scope>NUCLEOTIDE SEQUENCE</scope>
    <source>
        <tissue evidence="2">Shoot tissue taken approximately 20 cm above the soil surface</tissue>
    </source>
</reference>
<evidence type="ECO:0000313" key="2">
    <source>
        <dbReference type="EMBL" id="JAD81346.1"/>
    </source>
</evidence>
<sequence>MVYAVAILAGPLEQQGPAIVFLRFLFLVIVFRISSLIVLNHARKMWRVVHHPGSLMPSSQAASLMPTFSIDPSKYSSVFRSLGTLPKI</sequence>